<sequence>MIVKNRIMLYVTNVAVCANFWHKYFHAEIAETNEMPDKSQNIVLRFTSALEISLFTTSFIKRYSPEVSLTTPSLMLFSDEFEQLHKRLPNTGHIIVNNGVRTFNFADPEGHFFVLAEQLNQQ</sequence>
<dbReference type="EMBL" id="JANDJP010000001">
    <property type="protein sequence ID" value="MDF9912991.1"/>
    <property type="molecule type" value="Genomic_DNA"/>
</dbReference>
<proteinExistence type="predicted"/>
<gene>
    <name evidence="1" type="ORF">NNA32_01880</name>
</gene>
<comment type="caution">
    <text evidence="1">The sequence shown here is derived from an EMBL/GenBank/DDBJ whole genome shotgun (WGS) entry which is preliminary data.</text>
</comment>
<dbReference type="Proteomes" id="UP001152867">
    <property type="component" value="Unassembled WGS sequence"/>
</dbReference>
<dbReference type="InterPro" id="IPR029068">
    <property type="entry name" value="Glyas_Bleomycin-R_OHBP_Dase"/>
</dbReference>
<reference evidence="1" key="1">
    <citation type="submission" date="2022-06" db="EMBL/GenBank/DDBJ databases">
        <title>Antifungal cultures and metabolites of lactic acid bacteria for use in dairy fermentations.</title>
        <authorList>
            <person name="Zhao Z."/>
            <person name="Gaenzle M."/>
        </authorList>
    </citation>
    <scope>NUCLEOTIDE SEQUENCE</scope>
    <source>
        <strain evidence="1">FUA3126</strain>
    </source>
</reference>
<dbReference type="Gene3D" id="3.10.180.10">
    <property type="entry name" value="2,3-Dihydroxybiphenyl 1,2-Dioxygenase, domain 1"/>
    <property type="match status" value="1"/>
</dbReference>
<keyword evidence="2" id="KW-1185">Reference proteome</keyword>
<organism evidence="1 2">
    <name type="scientific">Furfurilactobacillus milii</name>
    <dbReference type="NCBI Taxonomy" id="2888272"/>
    <lineage>
        <taxon>Bacteria</taxon>
        <taxon>Bacillati</taxon>
        <taxon>Bacillota</taxon>
        <taxon>Bacilli</taxon>
        <taxon>Lactobacillales</taxon>
        <taxon>Lactobacillaceae</taxon>
        <taxon>Furfurilactobacillus</taxon>
    </lineage>
</organism>
<protein>
    <submittedName>
        <fullName evidence="1">Glyoxalase</fullName>
    </submittedName>
</protein>
<dbReference type="SUPFAM" id="SSF54593">
    <property type="entry name" value="Glyoxalase/Bleomycin resistance protein/Dihydroxybiphenyl dioxygenase"/>
    <property type="match status" value="1"/>
</dbReference>
<accession>A0ABT6D772</accession>
<name>A0ABT6D772_9LACO</name>
<dbReference type="RefSeq" id="WP_178942533.1">
    <property type="nucleotide sequence ID" value="NZ_JAIWJF010000006.1"/>
</dbReference>
<evidence type="ECO:0000313" key="2">
    <source>
        <dbReference type="Proteomes" id="UP001152867"/>
    </source>
</evidence>
<evidence type="ECO:0000313" key="1">
    <source>
        <dbReference type="EMBL" id="MDF9912991.1"/>
    </source>
</evidence>